<name>A0A5J9VRC7_9POAL</name>
<proteinExistence type="inferred from homology"/>
<dbReference type="OrthoDB" id="3934656at2759"/>
<dbReference type="EMBL" id="RWGY01000007">
    <property type="protein sequence ID" value="TVU38065.1"/>
    <property type="molecule type" value="Genomic_DNA"/>
</dbReference>
<dbReference type="GO" id="GO:0004497">
    <property type="term" value="F:monooxygenase activity"/>
    <property type="evidence" value="ECO:0007669"/>
    <property type="project" value="UniProtKB-KW"/>
</dbReference>
<dbReference type="GO" id="GO:0005506">
    <property type="term" value="F:iron ion binding"/>
    <property type="evidence" value="ECO:0007669"/>
    <property type="project" value="InterPro"/>
</dbReference>
<dbReference type="Proteomes" id="UP000324897">
    <property type="component" value="Chromosome 4"/>
</dbReference>
<keyword evidence="10" id="KW-0472">Membrane</keyword>
<evidence type="ECO:0000256" key="7">
    <source>
        <dbReference type="ARBA" id="ARBA00023033"/>
    </source>
</evidence>
<evidence type="ECO:0000256" key="5">
    <source>
        <dbReference type="ARBA" id="ARBA00023002"/>
    </source>
</evidence>
<comment type="cofactor">
    <cofactor evidence="1 8">
        <name>heme</name>
        <dbReference type="ChEBI" id="CHEBI:30413"/>
    </cofactor>
</comment>
<evidence type="ECO:0000256" key="8">
    <source>
        <dbReference type="PIRSR" id="PIRSR602401-1"/>
    </source>
</evidence>
<dbReference type="InterPro" id="IPR002401">
    <property type="entry name" value="Cyt_P450_E_grp-I"/>
</dbReference>
<protein>
    <submittedName>
        <fullName evidence="11">Uncharacterized protein</fullName>
    </submittedName>
</protein>
<keyword evidence="4 8" id="KW-0479">Metal-binding</keyword>
<evidence type="ECO:0000256" key="10">
    <source>
        <dbReference type="SAM" id="Phobius"/>
    </source>
</evidence>
<sequence length="638" mass="69815">MGVTGLEESLLFLLPLASPLPSIVAVVVLGAVLLWLSPGGPAWALSRSRRPPSGPPGVLTALSSPVAHRTLAALARAVEGGKSLMSFSVGVTRLVVASQPDTAREILANPAFGDRPIKDAARHLLFHRAMGFAPSGDAHWRGLRRLAANHMFGPRRVAAFGHHREAIGENMVADVASRMARDGEVTLRRALHAASLNHIMTTVFGKRYDDFESQDAQVLEEMVTEGYDLLGSFNWADHLPLIKYLDLQGVRRRCNRLVQKVEGFVGQIIQEHRERRASGVVADEFTGDFVDVLLDLQGDEKLSDSDMIAVLWEMIFRGADTVAILLEWVVARMVLHPDIQAKAQAELDAVVGSRGAVADADVANLPYIQNIVKETLRMHPPGPLLSWARLAIHDAHVGGHLVPAGTTAMVNMWSIAHDANIWPQPEEFIPERFEKEDVSVLGSDLRLAPFGAGRRACPGKMLALATTHLWVAQLLHKFNFAPAATGVDLSEHLSMSLEMATPLVCKATARYHPRAWGHVPYVCLIKGLSDKTHQQLLHKFNFAPAAAGVDLSEHLSMSLEMATPLVCKATARYHPRAWGHVPYVCLKKGLSDKTHQQLLHKFDFTPAAAAVDLSEHLSLSLEMATPLVCKLTAREFEH</sequence>
<dbReference type="GO" id="GO:0020037">
    <property type="term" value="F:heme binding"/>
    <property type="evidence" value="ECO:0007669"/>
    <property type="project" value="InterPro"/>
</dbReference>
<evidence type="ECO:0000256" key="6">
    <source>
        <dbReference type="ARBA" id="ARBA00023004"/>
    </source>
</evidence>
<feature type="non-terminal residue" evidence="11">
    <location>
        <position position="638"/>
    </location>
</feature>
<dbReference type="Gene3D" id="1.10.630.10">
    <property type="entry name" value="Cytochrome P450"/>
    <property type="match status" value="1"/>
</dbReference>
<keyword evidence="12" id="KW-1185">Reference proteome</keyword>
<evidence type="ECO:0000256" key="2">
    <source>
        <dbReference type="ARBA" id="ARBA00010617"/>
    </source>
</evidence>
<keyword evidence="10" id="KW-1133">Transmembrane helix</keyword>
<dbReference type="AlphaFoldDB" id="A0A5J9VRC7"/>
<evidence type="ECO:0000256" key="3">
    <source>
        <dbReference type="ARBA" id="ARBA00022617"/>
    </source>
</evidence>
<dbReference type="PRINTS" id="PR00385">
    <property type="entry name" value="P450"/>
</dbReference>
<dbReference type="PROSITE" id="PS00086">
    <property type="entry name" value="CYTOCHROME_P450"/>
    <property type="match status" value="1"/>
</dbReference>
<dbReference type="InterPro" id="IPR017972">
    <property type="entry name" value="Cyt_P450_CS"/>
</dbReference>
<comment type="similarity">
    <text evidence="2 9">Belongs to the cytochrome P450 family.</text>
</comment>
<evidence type="ECO:0000256" key="1">
    <source>
        <dbReference type="ARBA" id="ARBA00001971"/>
    </source>
</evidence>
<evidence type="ECO:0000313" key="11">
    <source>
        <dbReference type="EMBL" id="TVU38065.1"/>
    </source>
</evidence>
<evidence type="ECO:0000256" key="4">
    <source>
        <dbReference type="ARBA" id="ARBA00022723"/>
    </source>
</evidence>
<feature type="binding site" description="axial binding residue" evidence="8">
    <location>
        <position position="457"/>
    </location>
    <ligand>
        <name>heme</name>
        <dbReference type="ChEBI" id="CHEBI:30413"/>
    </ligand>
    <ligandPart>
        <name>Fe</name>
        <dbReference type="ChEBI" id="CHEBI:18248"/>
    </ligandPart>
</feature>
<evidence type="ECO:0000313" key="12">
    <source>
        <dbReference type="Proteomes" id="UP000324897"/>
    </source>
</evidence>
<dbReference type="PRINTS" id="PR00463">
    <property type="entry name" value="EP450I"/>
</dbReference>
<keyword evidence="7 9" id="KW-0503">Monooxygenase</keyword>
<dbReference type="SUPFAM" id="SSF48264">
    <property type="entry name" value="Cytochrome P450"/>
    <property type="match status" value="1"/>
</dbReference>
<dbReference type="CDD" id="cd11076">
    <property type="entry name" value="CYP78"/>
    <property type="match status" value="1"/>
</dbReference>
<gene>
    <name evidence="11" type="ORF">EJB05_11414</name>
</gene>
<dbReference type="InterPro" id="IPR051996">
    <property type="entry name" value="Cytochrome_P450_78A"/>
</dbReference>
<comment type="caution">
    <text evidence="11">The sequence shown here is derived from an EMBL/GenBank/DDBJ whole genome shotgun (WGS) entry which is preliminary data.</text>
</comment>
<keyword evidence="3 8" id="KW-0349">Heme</keyword>
<dbReference type="Gramene" id="TVU38065">
    <property type="protein sequence ID" value="TVU38065"/>
    <property type="gene ID" value="EJB05_11414"/>
</dbReference>
<dbReference type="GO" id="GO:0016705">
    <property type="term" value="F:oxidoreductase activity, acting on paired donors, with incorporation or reduction of molecular oxygen"/>
    <property type="evidence" value="ECO:0007669"/>
    <property type="project" value="InterPro"/>
</dbReference>
<dbReference type="InterPro" id="IPR036396">
    <property type="entry name" value="Cyt_P450_sf"/>
</dbReference>
<evidence type="ECO:0000256" key="9">
    <source>
        <dbReference type="RuleBase" id="RU000461"/>
    </source>
</evidence>
<dbReference type="FunFam" id="1.10.630.10:FF:000016">
    <property type="entry name" value="Cytochrome P450 78A5"/>
    <property type="match status" value="1"/>
</dbReference>
<keyword evidence="6 8" id="KW-0408">Iron</keyword>
<accession>A0A5J9VRC7</accession>
<organism evidence="11 12">
    <name type="scientific">Eragrostis curvula</name>
    <name type="common">weeping love grass</name>
    <dbReference type="NCBI Taxonomy" id="38414"/>
    <lineage>
        <taxon>Eukaryota</taxon>
        <taxon>Viridiplantae</taxon>
        <taxon>Streptophyta</taxon>
        <taxon>Embryophyta</taxon>
        <taxon>Tracheophyta</taxon>
        <taxon>Spermatophyta</taxon>
        <taxon>Magnoliopsida</taxon>
        <taxon>Liliopsida</taxon>
        <taxon>Poales</taxon>
        <taxon>Poaceae</taxon>
        <taxon>PACMAD clade</taxon>
        <taxon>Chloridoideae</taxon>
        <taxon>Eragrostideae</taxon>
        <taxon>Eragrostidinae</taxon>
        <taxon>Eragrostis</taxon>
    </lineage>
</organism>
<dbReference type="Pfam" id="PF00067">
    <property type="entry name" value="p450"/>
    <property type="match status" value="1"/>
</dbReference>
<dbReference type="PANTHER" id="PTHR47946:SF14">
    <property type="entry name" value="CYTOCHROME P450 FAMILY PROTEIN"/>
    <property type="match status" value="1"/>
</dbReference>
<reference evidence="11 12" key="1">
    <citation type="journal article" date="2019" name="Sci. Rep.">
        <title>A high-quality genome of Eragrostis curvula grass provides insights into Poaceae evolution and supports new strategies to enhance forage quality.</title>
        <authorList>
            <person name="Carballo J."/>
            <person name="Santos B.A.C.M."/>
            <person name="Zappacosta D."/>
            <person name="Garbus I."/>
            <person name="Selva J.P."/>
            <person name="Gallo C.A."/>
            <person name="Diaz A."/>
            <person name="Albertini E."/>
            <person name="Caccamo M."/>
            <person name="Echenique V."/>
        </authorList>
    </citation>
    <scope>NUCLEOTIDE SEQUENCE [LARGE SCALE GENOMIC DNA]</scope>
    <source>
        <strain evidence="12">cv. Victoria</strain>
        <tissue evidence="11">Leaf</tissue>
    </source>
</reference>
<keyword evidence="10" id="KW-0812">Transmembrane</keyword>
<keyword evidence="5 9" id="KW-0560">Oxidoreductase</keyword>
<feature type="transmembrane region" description="Helical" evidence="10">
    <location>
        <begin position="20"/>
        <end position="45"/>
    </location>
</feature>
<dbReference type="InterPro" id="IPR001128">
    <property type="entry name" value="Cyt_P450"/>
</dbReference>
<feature type="non-terminal residue" evidence="11">
    <location>
        <position position="1"/>
    </location>
</feature>
<dbReference type="PANTHER" id="PTHR47946">
    <property type="entry name" value="CYTOCHROME P450 78A7-RELATED"/>
    <property type="match status" value="1"/>
</dbReference>